<dbReference type="Proteomes" id="UP001165960">
    <property type="component" value="Unassembled WGS sequence"/>
</dbReference>
<evidence type="ECO:0000313" key="1">
    <source>
        <dbReference type="EMBL" id="KAJ9069104.1"/>
    </source>
</evidence>
<comment type="caution">
    <text evidence="1">The sequence shown here is derived from an EMBL/GenBank/DDBJ whole genome shotgun (WGS) entry which is preliminary data.</text>
</comment>
<keyword evidence="2" id="KW-1185">Reference proteome</keyword>
<organism evidence="1 2">
    <name type="scientific">Entomophthora muscae</name>
    <dbReference type="NCBI Taxonomy" id="34485"/>
    <lineage>
        <taxon>Eukaryota</taxon>
        <taxon>Fungi</taxon>
        <taxon>Fungi incertae sedis</taxon>
        <taxon>Zoopagomycota</taxon>
        <taxon>Entomophthoromycotina</taxon>
        <taxon>Entomophthoromycetes</taxon>
        <taxon>Entomophthorales</taxon>
        <taxon>Entomophthoraceae</taxon>
        <taxon>Entomophthora</taxon>
    </lineage>
</organism>
<name>A0ACC2T3J6_9FUNG</name>
<evidence type="ECO:0000313" key="2">
    <source>
        <dbReference type="Proteomes" id="UP001165960"/>
    </source>
</evidence>
<reference evidence="1" key="1">
    <citation type="submission" date="2022-04" db="EMBL/GenBank/DDBJ databases">
        <title>Genome of the entomopathogenic fungus Entomophthora muscae.</title>
        <authorList>
            <person name="Elya C."/>
            <person name="Lovett B.R."/>
            <person name="Lee E."/>
            <person name="Macias A.M."/>
            <person name="Hajek A.E."/>
            <person name="De Bivort B.L."/>
            <person name="Kasson M.T."/>
            <person name="De Fine Licht H.H."/>
            <person name="Stajich J.E."/>
        </authorList>
    </citation>
    <scope>NUCLEOTIDE SEQUENCE</scope>
    <source>
        <strain evidence="1">Berkeley</strain>
    </source>
</reference>
<accession>A0ACC2T3J6</accession>
<protein>
    <submittedName>
        <fullName evidence="1">Uncharacterized protein</fullName>
    </submittedName>
</protein>
<proteinExistence type="predicted"/>
<gene>
    <name evidence="1" type="ORF">DSO57_1021889</name>
</gene>
<sequence length="396" mass="43984">MNDISILVLKTQELNPSSQKADQTLQTSPGPANQLNHRLKLSPKDNSPNGCQIDANLEPPKTQTYAEVAACLKEVKTKSIFNFTNDHQQHPVFRPEGIVQLNYSDDIVNSGSRKKCCHFYSPEQALPGSAALETPSQDPRTNSAWFANLNPAKIKEAKSQGRCPLLSPSCQTAPGIILPPWSSLWTCALYQVPPNLAYSEYNLETILIANPLASTRSTKYIGREGKRVEIPPLLFKDKYNYLPAYFVPITPPLTPRPDRPLEPTAATKTTSTQLFRVLYITLTGLVDSVVPNSGPWSLLGQSLSYIIKLAPILWWALPASSTAPCPEPPNASAYDWLPKTHASFVLRRWSIFSLHTFFSHSNWARGSSRCWLLDTSALWVQQCTRAQHSLGPFDDG</sequence>
<dbReference type="EMBL" id="QTSX02003658">
    <property type="protein sequence ID" value="KAJ9069104.1"/>
    <property type="molecule type" value="Genomic_DNA"/>
</dbReference>